<comment type="caution">
    <text evidence="5">The sequence shown here is derived from an EMBL/GenBank/DDBJ whole genome shotgun (WGS) entry which is preliminary data.</text>
</comment>
<dbReference type="PROSITE" id="PS50072">
    <property type="entry name" value="CSA_PPIASE_2"/>
    <property type="match status" value="1"/>
</dbReference>
<evidence type="ECO:0000256" key="3">
    <source>
        <dbReference type="SAM" id="SignalP"/>
    </source>
</evidence>
<dbReference type="InterPro" id="IPR044666">
    <property type="entry name" value="Cyclophilin_A-like"/>
</dbReference>
<organism evidence="5 6">
    <name type="scientific">Nocardioides albus</name>
    <dbReference type="NCBI Taxonomy" id="1841"/>
    <lineage>
        <taxon>Bacteria</taxon>
        <taxon>Bacillati</taxon>
        <taxon>Actinomycetota</taxon>
        <taxon>Actinomycetes</taxon>
        <taxon>Propionibacteriales</taxon>
        <taxon>Nocardioidaceae</taxon>
        <taxon>Nocardioides</taxon>
    </lineage>
</organism>
<accession>A0A7W5A7U3</accession>
<dbReference type="EC" id="5.2.1.8" evidence="5"/>
<comment type="function">
    <text evidence="1">PPIases accelerate the folding of proteins. It catalyzes the cis-trans isomerization of proline imidic peptide bonds in oligopeptides.</text>
</comment>
<dbReference type="Pfam" id="PF00160">
    <property type="entry name" value="Pro_isomerase"/>
    <property type="match status" value="1"/>
</dbReference>
<protein>
    <submittedName>
        <fullName evidence="5">Peptidyl-prolyl cis-trans isomerase B (Cyclophilin B)</fullName>
        <ecNumber evidence="5">5.2.1.8</ecNumber>
    </submittedName>
</protein>
<dbReference type="PROSITE" id="PS51257">
    <property type="entry name" value="PROKAR_LIPOPROTEIN"/>
    <property type="match status" value="1"/>
</dbReference>
<dbReference type="Gene3D" id="2.40.100.10">
    <property type="entry name" value="Cyclophilin-like"/>
    <property type="match status" value="1"/>
</dbReference>
<keyword evidence="3" id="KW-0732">Signal</keyword>
<dbReference type="InterPro" id="IPR002130">
    <property type="entry name" value="Cyclophilin-type_PPIase_dom"/>
</dbReference>
<feature type="chain" id="PRO_5038438250" evidence="3">
    <location>
        <begin position="23"/>
        <end position="241"/>
    </location>
</feature>
<dbReference type="EMBL" id="JACHXG010000009">
    <property type="protein sequence ID" value="MBB3091221.1"/>
    <property type="molecule type" value="Genomic_DNA"/>
</dbReference>
<feature type="compositionally biased region" description="Polar residues" evidence="2">
    <location>
        <begin position="29"/>
        <end position="43"/>
    </location>
</feature>
<feature type="signal peptide" evidence="3">
    <location>
        <begin position="1"/>
        <end position="22"/>
    </location>
</feature>
<dbReference type="PANTHER" id="PTHR45625:SF3">
    <property type="entry name" value="PEPTIDYL-PROLYL CIS-TRANS ISOMERASE B-RELATED"/>
    <property type="match status" value="1"/>
</dbReference>
<proteinExistence type="predicted"/>
<evidence type="ECO:0000259" key="4">
    <source>
        <dbReference type="PROSITE" id="PS50072"/>
    </source>
</evidence>
<feature type="region of interest" description="Disordered" evidence="2">
    <location>
        <begin position="22"/>
        <end position="73"/>
    </location>
</feature>
<dbReference type="InterPro" id="IPR029000">
    <property type="entry name" value="Cyclophilin-like_dom_sf"/>
</dbReference>
<evidence type="ECO:0000256" key="1">
    <source>
        <dbReference type="ARBA" id="ARBA00002388"/>
    </source>
</evidence>
<dbReference type="PANTHER" id="PTHR45625">
    <property type="entry name" value="PEPTIDYL-PROLYL CIS-TRANS ISOMERASE-RELATED"/>
    <property type="match status" value="1"/>
</dbReference>
<dbReference type="SUPFAM" id="SSF50891">
    <property type="entry name" value="Cyclophilin-like"/>
    <property type="match status" value="1"/>
</dbReference>
<name>A0A7W5A7U3_9ACTN</name>
<dbReference type="RefSeq" id="WP_183549027.1">
    <property type="nucleotide sequence ID" value="NZ_BMQT01000008.1"/>
</dbReference>
<sequence length="241" mass="24555">MSSRALPAVAAAALLLTLSACGSDDGGSSEATESNDGPKSSESSDWKSIVKPGTTSCDYPEDPMGASKEVDAPEKTAQYTGKVAATINTSVGPLAITLDADKAPCTVNSFLSLASQDYYDATSCHRLGNNPGFELLQCGDPTGEGTGGPGYTIPDEFKESDTFPAGTLAMANTGQPDTGGSQFFMVFGDTQLPPAYTVFGTLDEAAVKTLQEVGEAGVAEAGPDGTGAPKKAVEFETITVG</sequence>
<dbReference type="AlphaFoldDB" id="A0A7W5A7U3"/>
<feature type="domain" description="PPIase cyclophilin-type" evidence="4">
    <location>
        <begin position="88"/>
        <end position="240"/>
    </location>
</feature>
<evidence type="ECO:0000256" key="2">
    <source>
        <dbReference type="SAM" id="MobiDB-lite"/>
    </source>
</evidence>
<evidence type="ECO:0000313" key="6">
    <source>
        <dbReference type="Proteomes" id="UP000577707"/>
    </source>
</evidence>
<reference evidence="5 6" key="1">
    <citation type="submission" date="2020-08" db="EMBL/GenBank/DDBJ databases">
        <title>Genomic Encyclopedia of Type Strains, Phase III (KMG-III): the genomes of soil and plant-associated and newly described type strains.</title>
        <authorList>
            <person name="Whitman W."/>
        </authorList>
    </citation>
    <scope>NUCLEOTIDE SEQUENCE [LARGE SCALE GENOMIC DNA]</scope>
    <source>
        <strain evidence="5 6">CECT 3302</strain>
    </source>
</reference>
<dbReference type="CDD" id="cd00317">
    <property type="entry name" value="cyclophilin"/>
    <property type="match status" value="1"/>
</dbReference>
<keyword evidence="6" id="KW-1185">Reference proteome</keyword>
<keyword evidence="5" id="KW-0413">Isomerase</keyword>
<dbReference type="Proteomes" id="UP000577707">
    <property type="component" value="Unassembled WGS sequence"/>
</dbReference>
<evidence type="ECO:0000313" key="5">
    <source>
        <dbReference type="EMBL" id="MBB3091221.1"/>
    </source>
</evidence>
<gene>
    <name evidence="5" type="ORF">FHS12_004186</name>
</gene>
<dbReference type="GO" id="GO:0003755">
    <property type="term" value="F:peptidyl-prolyl cis-trans isomerase activity"/>
    <property type="evidence" value="ECO:0007669"/>
    <property type="project" value="UniProtKB-EC"/>
</dbReference>